<dbReference type="EnsemblPlants" id="KQL13877">
    <property type="protein sequence ID" value="KQL13877"/>
    <property type="gene ID" value="SETIT_024901mg"/>
</dbReference>
<keyword evidence="3" id="KW-1185">Reference proteome</keyword>
<proteinExistence type="predicted"/>
<name>K3ZEA8_SETIT</name>
<sequence length="61" mass="7033">MQQEQQQKVGCRSAEMEELIIDCQSASTEAGASTQSKEVQRPYHLYWPPDHNQDQHQLQCS</sequence>
<feature type="compositionally biased region" description="Polar residues" evidence="1">
    <location>
        <begin position="25"/>
        <end position="37"/>
    </location>
</feature>
<dbReference type="EMBL" id="AGNK02001493">
    <property type="status" value="NOT_ANNOTATED_CDS"/>
    <property type="molecule type" value="Genomic_DNA"/>
</dbReference>
<organism evidence="2 3">
    <name type="scientific">Setaria italica</name>
    <name type="common">Foxtail millet</name>
    <name type="synonym">Panicum italicum</name>
    <dbReference type="NCBI Taxonomy" id="4555"/>
    <lineage>
        <taxon>Eukaryota</taxon>
        <taxon>Viridiplantae</taxon>
        <taxon>Streptophyta</taxon>
        <taxon>Embryophyta</taxon>
        <taxon>Tracheophyta</taxon>
        <taxon>Spermatophyta</taxon>
        <taxon>Magnoliopsida</taxon>
        <taxon>Liliopsida</taxon>
        <taxon>Poales</taxon>
        <taxon>Poaceae</taxon>
        <taxon>PACMAD clade</taxon>
        <taxon>Panicoideae</taxon>
        <taxon>Panicodae</taxon>
        <taxon>Paniceae</taxon>
        <taxon>Cenchrinae</taxon>
        <taxon>Setaria</taxon>
    </lineage>
</organism>
<dbReference type="HOGENOM" id="CLU_2927000_0_0_1"/>
<reference evidence="2" key="2">
    <citation type="submission" date="2018-08" db="UniProtKB">
        <authorList>
            <consortium name="EnsemblPlants"/>
        </authorList>
    </citation>
    <scope>IDENTIFICATION</scope>
    <source>
        <strain evidence="2">Yugu1</strain>
    </source>
</reference>
<feature type="region of interest" description="Disordered" evidence="1">
    <location>
        <begin position="25"/>
        <end position="61"/>
    </location>
</feature>
<dbReference type="Proteomes" id="UP000004995">
    <property type="component" value="Unassembled WGS sequence"/>
</dbReference>
<dbReference type="AlphaFoldDB" id="K3ZEA8"/>
<reference evidence="3" key="1">
    <citation type="journal article" date="2012" name="Nat. Biotechnol.">
        <title>Reference genome sequence of the model plant Setaria.</title>
        <authorList>
            <person name="Bennetzen J.L."/>
            <person name="Schmutz J."/>
            <person name="Wang H."/>
            <person name="Percifield R."/>
            <person name="Hawkins J."/>
            <person name="Pontaroli A.C."/>
            <person name="Estep M."/>
            <person name="Feng L."/>
            <person name="Vaughn J.N."/>
            <person name="Grimwood J."/>
            <person name="Jenkins J."/>
            <person name="Barry K."/>
            <person name="Lindquist E."/>
            <person name="Hellsten U."/>
            <person name="Deshpande S."/>
            <person name="Wang X."/>
            <person name="Wu X."/>
            <person name="Mitros T."/>
            <person name="Triplett J."/>
            <person name="Yang X."/>
            <person name="Ye C.Y."/>
            <person name="Mauro-Herrera M."/>
            <person name="Wang L."/>
            <person name="Li P."/>
            <person name="Sharma M."/>
            <person name="Sharma R."/>
            <person name="Ronald P.C."/>
            <person name="Panaud O."/>
            <person name="Kellogg E.A."/>
            <person name="Brutnell T.P."/>
            <person name="Doust A.N."/>
            <person name="Tuskan G.A."/>
            <person name="Rokhsar D."/>
            <person name="Devos K.M."/>
        </authorList>
    </citation>
    <scope>NUCLEOTIDE SEQUENCE [LARGE SCALE GENOMIC DNA]</scope>
    <source>
        <strain evidence="3">cv. Yugu1</strain>
    </source>
</reference>
<evidence type="ECO:0000256" key="1">
    <source>
        <dbReference type="SAM" id="MobiDB-lite"/>
    </source>
</evidence>
<dbReference type="Gramene" id="KQL13877">
    <property type="protein sequence ID" value="KQL13877"/>
    <property type="gene ID" value="SETIT_024901mg"/>
</dbReference>
<evidence type="ECO:0000313" key="3">
    <source>
        <dbReference type="Proteomes" id="UP000004995"/>
    </source>
</evidence>
<accession>K3ZEA8</accession>
<protein>
    <submittedName>
        <fullName evidence="2">Uncharacterized protein</fullName>
    </submittedName>
</protein>
<dbReference type="STRING" id="4555.K3ZEA8"/>
<evidence type="ECO:0000313" key="2">
    <source>
        <dbReference type="EnsemblPlants" id="KQL13877"/>
    </source>
</evidence>
<dbReference type="InParanoid" id="K3ZEA8"/>